<gene>
    <name evidence="1" type="ORF">M407DRAFT_18389</name>
</gene>
<organism evidence="1 2">
    <name type="scientific">Tulasnella calospora MUT 4182</name>
    <dbReference type="NCBI Taxonomy" id="1051891"/>
    <lineage>
        <taxon>Eukaryota</taxon>
        <taxon>Fungi</taxon>
        <taxon>Dikarya</taxon>
        <taxon>Basidiomycota</taxon>
        <taxon>Agaricomycotina</taxon>
        <taxon>Agaricomycetes</taxon>
        <taxon>Cantharellales</taxon>
        <taxon>Tulasnellaceae</taxon>
        <taxon>Tulasnella</taxon>
    </lineage>
</organism>
<dbReference type="HOGENOM" id="CLU_659207_0_0_1"/>
<keyword evidence="2" id="KW-1185">Reference proteome</keyword>
<dbReference type="EMBL" id="KN822953">
    <property type="protein sequence ID" value="KIO32625.1"/>
    <property type="molecule type" value="Genomic_DNA"/>
</dbReference>
<reference evidence="2" key="2">
    <citation type="submission" date="2015-01" db="EMBL/GenBank/DDBJ databases">
        <title>Evolutionary Origins and Diversification of the Mycorrhizal Mutualists.</title>
        <authorList>
            <consortium name="DOE Joint Genome Institute"/>
            <consortium name="Mycorrhizal Genomics Consortium"/>
            <person name="Kohler A."/>
            <person name="Kuo A."/>
            <person name="Nagy L.G."/>
            <person name="Floudas D."/>
            <person name="Copeland A."/>
            <person name="Barry K.W."/>
            <person name="Cichocki N."/>
            <person name="Veneault-Fourrey C."/>
            <person name="LaButti K."/>
            <person name="Lindquist E.A."/>
            <person name="Lipzen A."/>
            <person name="Lundell T."/>
            <person name="Morin E."/>
            <person name="Murat C."/>
            <person name="Riley R."/>
            <person name="Ohm R."/>
            <person name="Sun H."/>
            <person name="Tunlid A."/>
            <person name="Henrissat B."/>
            <person name="Grigoriev I.V."/>
            <person name="Hibbett D.S."/>
            <person name="Martin F."/>
        </authorList>
    </citation>
    <scope>NUCLEOTIDE SEQUENCE [LARGE SCALE GENOMIC DNA]</scope>
    <source>
        <strain evidence="2">MUT 4182</strain>
    </source>
</reference>
<proteinExistence type="predicted"/>
<evidence type="ECO:0000313" key="2">
    <source>
        <dbReference type="Proteomes" id="UP000054248"/>
    </source>
</evidence>
<accession>A0A0C3QJT3</accession>
<dbReference type="Proteomes" id="UP000054248">
    <property type="component" value="Unassembled WGS sequence"/>
</dbReference>
<protein>
    <submittedName>
        <fullName evidence="1">Uncharacterized protein</fullName>
    </submittedName>
</protein>
<sequence>MPETLTTTSRPTLLIHTPARATERILLLVEIEDIFNITLELWDLDEAESTHPDATFWDWRDLQGRLLAFAESAGDPLRACILDESTQYSVELAFGIHAFECQRTLDICTKDEVFFVARHRNLELYMTSDVKRALETGGTTARAISPFQTFSYPGDLLHSPQFHSNTPVHFDAPEGSVALAHFLEDEWQAIVDTIQPPRVPENGEGFPGRGRDRTHTLVSWEIPDFGVDLPRPECVAIDEAVGRCAAAMGSGRIWIGDAVPRVKPKSCDAVPLLGRMPHPLIPILDGLCFLPYTSETRSIRALSPSQIQSATLPRAGQPQSIIAGLGVIIPKHTMEVFYGVLPSLEEFVDVTGRIFRITTGVEWVDAYRLIDGTTIEDVIERLKGNRPSRGTRYDQDWMSDYMPVYQHMNWYRIFRLPTS</sequence>
<reference evidence="1 2" key="1">
    <citation type="submission" date="2014-04" db="EMBL/GenBank/DDBJ databases">
        <authorList>
            <consortium name="DOE Joint Genome Institute"/>
            <person name="Kuo A."/>
            <person name="Girlanda M."/>
            <person name="Perotto S."/>
            <person name="Kohler A."/>
            <person name="Nagy L.G."/>
            <person name="Floudas D."/>
            <person name="Copeland A."/>
            <person name="Barry K.W."/>
            <person name="Cichocki N."/>
            <person name="Veneault-Fourrey C."/>
            <person name="LaButti K."/>
            <person name="Lindquist E.A."/>
            <person name="Lipzen A."/>
            <person name="Lundell T."/>
            <person name="Morin E."/>
            <person name="Murat C."/>
            <person name="Sun H."/>
            <person name="Tunlid A."/>
            <person name="Henrissat B."/>
            <person name="Grigoriev I.V."/>
            <person name="Hibbett D.S."/>
            <person name="Martin F."/>
            <person name="Nordberg H.P."/>
            <person name="Cantor M.N."/>
            <person name="Hua S.X."/>
        </authorList>
    </citation>
    <scope>NUCLEOTIDE SEQUENCE [LARGE SCALE GENOMIC DNA]</scope>
    <source>
        <strain evidence="1 2">MUT 4182</strain>
    </source>
</reference>
<dbReference type="AlphaFoldDB" id="A0A0C3QJT3"/>
<name>A0A0C3QJT3_9AGAM</name>
<evidence type="ECO:0000313" key="1">
    <source>
        <dbReference type="EMBL" id="KIO32625.1"/>
    </source>
</evidence>